<reference evidence="1" key="1">
    <citation type="submission" date="2021-01" db="EMBL/GenBank/DDBJ databases">
        <authorList>
            <consortium name="Genoscope - CEA"/>
            <person name="William W."/>
        </authorList>
    </citation>
    <scope>NUCLEOTIDE SEQUENCE</scope>
</reference>
<gene>
    <name evidence="1" type="ORF">PSON_ATCC_30995.1.T2490003</name>
</gene>
<evidence type="ECO:0000313" key="2">
    <source>
        <dbReference type="Proteomes" id="UP000692954"/>
    </source>
</evidence>
<proteinExistence type="predicted"/>
<protein>
    <submittedName>
        <fullName evidence="1">Uncharacterized protein</fullName>
    </submittedName>
</protein>
<accession>A0A8S1RRA3</accession>
<comment type="caution">
    <text evidence="1">The sequence shown here is derived from an EMBL/GenBank/DDBJ whole genome shotgun (WGS) entry which is preliminary data.</text>
</comment>
<dbReference type="AlphaFoldDB" id="A0A8S1RRA3"/>
<evidence type="ECO:0000313" key="1">
    <source>
        <dbReference type="EMBL" id="CAD8129883.1"/>
    </source>
</evidence>
<keyword evidence="2" id="KW-1185">Reference proteome</keyword>
<sequence>MRRGYDYFTEYYFFKLWLLKLILYLQSNFINGPIVIQQTQGEGCVVGNPSENDNIFVQLWFQSLQNEEQYQILFIDSK</sequence>
<dbReference type="Proteomes" id="UP000692954">
    <property type="component" value="Unassembled WGS sequence"/>
</dbReference>
<organism evidence="1 2">
    <name type="scientific">Paramecium sonneborni</name>
    <dbReference type="NCBI Taxonomy" id="65129"/>
    <lineage>
        <taxon>Eukaryota</taxon>
        <taxon>Sar</taxon>
        <taxon>Alveolata</taxon>
        <taxon>Ciliophora</taxon>
        <taxon>Intramacronucleata</taxon>
        <taxon>Oligohymenophorea</taxon>
        <taxon>Peniculida</taxon>
        <taxon>Parameciidae</taxon>
        <taxon>Paramecium</taxon>
    </lineage>
</organism>
<name>A0A8S1RRA3_9CILI</name>
<dbReference type="EMBL" id="CAJJDN010000249">
    <property type="protein sequence ID" value="CAD8129883.1"/>
    <property type="molecule type" value="Genomic_DNA"/>
</dbReference>